<feature type="domain" description="SecA family profile" evidence="5">
    <location>
        <begin position="1"/>
        <end position="225"/>
    </location>
</feature>
<dbReference type="SUPFAM" id="SSF52540">
    <property type="entry name" value="P-loop containing nucleoside triphosphate hydrolases"/>
    <property type="match status" value="1"/>
</dbReference>
<dbReference type="EMBL" id="BGPR01005845">
    <property type="protein sequence ID" value="GBN13937.1"/>
    <property type="molecule type" value="Genomic_DNA"/>
</dbReference>
<keyword evidence="1" id="KW-0963">Cytoplasm</keyword>
<dbReference type="OrthoDB" id="10067052at2759"/>
<dbReference type="InterPro" id="IPR001650">
    <property type="entry name" value="Helicase_C-like"/>
</dbReference>
<dbReference type="GO" id="GO:0006886">
    <property type="term" value="P:intracellular protein transport"/>
    <property type="evidence" value="ECO:0007669"/>
    <property type="project" value="InterPro"/>
</dbReference>
<dbReference type="PANTHER" id="PTHR30612:SF0">
    <property type="entry name" value="CHLOROPLAST PROTEIN-TRANSPORTING ATPASE"/>
    <property type="match status" value="1"/>
</dbReference>
<comment type="caution">
    <text evidence="6">The sequence shown here is derived from an EMBL/GenBank/DDBJ whole genome shotgun (WGS) entry which is preliminary data.</text>
</comment>
<evidence type="ECO:0000259" key="4">
    <source>
        <dbReference type="PROSITE" id="PS51194"/>
    </source>
</evidence>
<evidence type="ECO:0000259" key="5">
    <source>
        <dbReference type="PROSITE" id="PS51196"/>
    </source>
</evidence>
<accession>A0A4Y2LKR4</accession>
<dbReference type="PANTHER" id="PTHR30612">
    <property type="entry name" value="SECA INNER MEMBRANE COMPONENT OF SEC PROTEIN SECRETION SYSTEM"/>
    <property type="match status" value="1"/>
</dbReference>
<dbReference type="Gene3D" id="3.40.50.300">
    <property type="entry name" value="P-loop containing nucleotide triphosphate hydrolases"/>
    <property type="match status" value="1"/>
</dbReference>
<name>A0A4Y2LKR4_ARAVE</name>
<dbReference type="GO" id="GO:0005524">
    <property type="term" value="F:ATP binding"/>
    <property type="evidence" value="ECO:0007669"/>
    <property type="project" value="InterPro"/>
</dbReference>
<dbReference type="InterPro" id="IPR000185">
    <property type="entry name" value="SecA"/>
</dbReference>
<dbReference type="InterPro" id="IPR027417">
    <property type="entry name" value="P-loop_NTPase"/>
</dbReference>
<sequence>MYNVDMVVIPPYQLQQICENETSPYRCKELPAIIVPATEEWYKAICDTTVSKVQNGRPVLIICKYIKKVEHLKNVLAKRLGNHYKSRIFTYTGESETTHSTPEVGSEPSPIDSNLTQLIGSFGKQQEKFTKRKIDLGEIIIATNIAGRGTDITTSNKVEEVGGMHVCITFLPESYRVEIQNAGRTARQGRKGSAQLVVHDPSHRSIDALRAMSKKLSLLCMLKKVYQRHSYKIDF</sequence>
<gene>
    <name evidence="6" type="ORF">AVEN_152811_1</name>
</gene>
<evidence type="ECO:0000256" key="2">
    <source>
        <dbReference type="ARBA" id="ARBA00022927"/>
    </source>
</evidence>
<dbReference type="PROSITE" id="PS51196">
    <property type="entry name" value="SECA_MOTOR_DEAD"/>
    <property type="match status" value="1"/>
</dbReference>
<feature type="domain" description="Helicase C-terminal" evidence="4">
    <location>
        <begin position="45"/>
        <end position="227"/>
    </location>
</feature>
<dbReference type="PROSITE" id="PS51194">
    <property type="entry name" value="HELICASE_CTER"/>
    <property type="match status" value="1"/>
</dbReference>
<evidence type="ECO:0000313" key="6">
    <source>
        <dbReference type="EMBL" id="GBN13937.1"/>
    </source>
</evidence>
<organism evidence="6 7">
    <name type="scientific">Araneus ventricosus</name>
    <name type="common">Orbweaver spider</name>
    <name type="synonym">Epeira ventricosa</name>
    <dbReference type="NCBI Taxonomy" id="182803"/>
    <lineage>
        <taxon>Eukaryota</taxon>
        <taxon>Metazoa</taxon>
        <taxon>Ecdysozoa</taxon>
        <taxon>Arthropoda</taxon>
        <taxon>Chelicerata</taxon>
        <taxon>Arachnida</taxon>
        <taxon>Araneae</taxon>
        <taxon>Araneomorphae</taxon>
        <taxon>Entelegynae</taxon>
        <taxon>Araneoidea</taxon>
        <taxon>Araneidae</taxon>
        <taxon>Araneus</taxon>
    </lineage>
</organism>
<dbReference type="AlphaFoldDB" id="A0A4Y2LKR4"/>
<dbReference type="Proteomes" id="UP000499080">
    <property type="component" value="Unassembled WGS sequence"/>
</dbReference>
<keyword evidence="2" id="KW-0813">Transport</keyword>
<reference evidence="6 7" key="1">
    <citation type="journal article" date="2019" name="Sci. Rep.">
        <title>Orb-weaving spider Araneus ventricosus genome elucidates the spidroin gene catalogue.</title>
        <authorList>
            <person name="Kono N."/>
            <person name="Nakamura H."/>
            <person name="Ohtoshi R."/>
            <person name="Moran D.A.P."/>
            <person name="Shinohara A."/>
            <person name="Yoshida Y."/>
            <person name="Fujiwara M."/>
            <person name="Mori M."/>
            <person name="Tomita M."/>
            <person name="Arakawa K."/>
        </authorList>
    </citation>
    <scope>NUCLEOTIDE SEQUENCE [LARGE SCALE GENOMIC DNA]</scope>
</reference>
<evidence type="ECO:0000313" key="7">
    <source>
        <dbReference type="Proteomes" id="UP000499080"/>
    </source>
</evidence>
<evidence type="ECO:0000256" key="1">
    <source>
        <dbReference type="ARBA" id="ARBA00022490"/>
    </source>
</evidence>
<dbReference type="InterPro" id="IPR014018">
    <property type="entry name" value="SecA_motor_DEAD"/>
</dbReference>
<keyword evidence="7" id="KW-1185">Reference proteome</keyword>
<keyword evidence="3" id="KW-0811">Translocation</keyword>
<keyword evidence="2" id="KW-0653">Protein transport</keyword>
<evidence type="ECO:0000256" key="3">
    <source>
        <dbReference type="ARBA" id="ARBA00023010"/>
    </source>
</evidence>
<dbReference type="GO" id="GO:0006605">
    <property type="term" value="P:protein targeting"/>
    <property type="evidence" value="ECO:0007669"/>
    <property type="project" value="InterPro"/>
</dbReference>
<protein>
    <submittedName>
        <fullName evidence="6">Uncharacterized protein</fullName>
    </submittedName>
</protein>
<proteinExistence type="predicted"/>